<keyword evidence="8 9" id="KW-0482">Metalloprotease</keyword>
<keyword evidence="3 9" id="KW-0031">Aminopeptidase</keyword>
<dbReference type="NCBIfam" id="NF002759">
    <property type="entry name" value="PRK02813.1"/>
    <property type="match status" value="1"/>
</dbReference>
<comment type="cofactor">
    <cofactor evidence="1">
        <name>Zn(2+)</name>
        <dbReference type="ChEBI" id="CHEBI:29105"/>
    </cofactor>
</comment>
<dbReference type="STRING" id="2880.D8LK99"/>
<comment type="similarity">
    <text evidence="2 9">Belongs to the peptidase M18 family.</text>
</comment>
<dbReference type="SUPFAM" id="SSF53187">
    <property type="entry name" value="Zn-dependent exopeptidases"/>
    <property type="match status" value="1"/>
</dbReference>
<keyword evidence="12" id="KW-1185">Reference proteome</keyword>
<evidence type="ECO:0000313" key="12">
    <source>
        <dbReference type="Proteomes" id="UP000002630"/>
    </source>
</evidence>
<dbReference type="Gene3D" id="3.40.630.10">
    <property type="entry name" value="Zn peptidases"/>
    <property type="match status" value="1"/>
</dbReference>
<dbReference type="Gene3D" id="2.30.250.10">
    <property type="entry name" value="Aminopeptidase i, Domain 2"/>
    <property type="match status" value="1"/>
</dbReference>
<dbReference type="PANTHER" id="PTHR28570">
    <property type="entry name" value="ASPARTYL AMINOPEPTIDASE"/>
    <property type="match status" value="1"/>
</dbReference>
<evidence type="ECO:0000256" key="9">
    <source>
        <dbReference type="RuleBase" id="RU004386"/>
    </source>
</evidence>
<proteinExistence type="inferred from homology"/>
<evidence type="ECO:0000256" key="7">
    <source>
        <dbReference type="ARBA" id="ARBA00022833"/>
    </source>
</evidence>
<dbReference type="CDD" id="cd05658">
    <property type="entry name" value="M18_DAP"/>
    <property type="match status" value="1"/>
</dbReference>
<dbReference type="GO" id="GO:0006508">
    <property type="term" value="P:proteolysis"/>
    <property type="evidence" value="ECO:0007669"/>
    <property type="project" value="UniProtKB-KW"/>
</dbReference>
<dbReference type="EMBL" id="FN649760">
    <property type="protein sequence ID" value="CBN79633.1"/>
    <property type="molecule type" value="Genomic_DNA"/>
</dbReference>
<protein>
    <recommendedName>
        <fullName evidence="13">Aspartyl aminopeptidase</fullName>
    </recommendedName>
</protein>
<keyword evidence="5 9" id="KW-0479">Metal-binding</keyword>
<evidence type="ECO:0000256" key="1">
    <source>
        <dbReference type="ARBA" id="ARBA00001947"/>
    </source>
</evidence>
<reference evidence="11 12" key="1">
    <citation type="journal article" date="2010" name="Nature">
        <title>The Ectocarpus genome and the independent evolution of multicellularity in brown algae.</title>
        <authorList>
            <person name="Cock J.M."/>
            <person name="Sterck L."/>
            <person name="Rouze P."/>
            <person name="Scornet D."/>
            <person name="Allen A.E."/>
            <person name="Amoutzias G."/>
            <person name="Anthouard V."/>
            <person name="Artiguenave F."/>
            <person name="Aury J.M."/>
            <person name="Badger J.H."/>
            <person name="Beszteri B."/>
            <person name="Billiau K."/>
            <person name="Bonnet E."/>
            <person name="Bothwell J.H."/>
            <person name="Bowler C."/>
            <person name="Boyen C."/>
            <person name="Brownlee C."/>
            <person name="Carrano C.J."/>
            <person name="Charrier B."/>
            <person name="Cho G.Y."/>
            <person name="Coelho S.M."/>
            <person name="Collen J."/>
            <person name="Corre E."/>
            <person name="Da Silva C."/>
            <person name="Delage L."/>
            <person name="Delaroque N."/>
            <person name="Dittami S.M."/>
            <person name="Doulbeau S."/>
            <person name="Elias M."/>
            <person name="Farnham G."/>
            <person name="Gachon C.M."/>
            <person name="Gschloessl B."/>
            <person name="Heesch S."/>
            <person name="Jabbari K."/>
            <person name="Jubin C."/>
            <person name="Kawai H."/>
            <person name="Kimura K."/>
            <person name="Kloareg B."/>
            <person name="Kupper F.C."/>
            <person name="Lang D."/>
            <person name="Le Bail A."/>
            <person name="Leblanc C."/>
            <person name="Lerouge P."/>
            <person name="Lohr M."/>
            <person name="Lopez P.J."/>
            <person name="Martens C."/>
            <person name="Maumus F."/>
            <person name="Michel G."/>
            <person name="Miranda-Saavedra D."/>
            <person name="Morales J."/>
            <person name="Moreau H."/>
            <person name="Motomura T."/>
            <person name="Nagasato C."/>
            <person name="Napoli C.A."/>
            <person name="Nelson D.R."/>
            <person name="Nyvall-Collen P."/>
            <person name="Peters A.F."/>
            <person name="Pommier C."/>
            <person name="Potin P."/>
            <person name="Poulain J."/>
            <person name="Quesneville H."/>
            <person name="Read B."/>
            <person name="Rensing S.A."/>
            <person name="Ritter A."/>
            <person name="Rousvoal S."/>
            <person name="Samanta M."/>
            <person name="Samson G."/>
            <person name="Schroeder D.C."/>
            <person name="Segurens B."/>
            <person name="Strittmatter M."/>
            <person name="Tonon T."/>
            <person name="Tregear J.W."/>
            <person name="Valentin K."/>
            <person name="von Dassow P."/>
            <person name="Yamagishi T."/>
            <person name="Van de Peer Y."/>
            <person name="Wincker P."/>
        </authorList>
    </citation>
    <scope>NUCLEOTIDE SEQUENCE [LARGE SCALE GENOMIC DNA]</scope>
    <source>
        <strain evidence="12">Ec32 / CCAP1310/4</strain>
    </source>
</reference>
<dbReference type="InterPro" id="IPR023358">
    <property type="entry name" value="Peptidase_M18_dom2"/>
</dbReference>
<dbReference type="PRINTS" id="PR00932">
    <property type="entry name" value="AMINO1PTASE"/>
</dbReference>
<evidence type="ECO:0000256" key="10">
    <source>
        <dbReference type="SAM" id="MobiDB-lite"/>
    </source>
</evidence>
<dbReference type="GO" id="GO:0008270">
    <property type="term" value="F:zinc ion binding"/>
    <property type="evidence" value="ECO:0007669"/>
    <property type="project" value="InterPro"/>
</dbReference>
<evidence type="ECO:0000256" key="2">
    <source>
        <dbReference type="ARBA" id="ARBA00008290"/>
    </source>
</evidence>
<evidence type="ECO:0000256" key="4">
    <source>
        <dbReference type="ARBA" id="ARBA00022670"/>
    </source>
</evidence>
<dbReference type="FunFam" id="2.30.250.10:FF:000001">
    <property type="entry name" value="Aspartyl aminopeptidase 1"/>
    <property type="match status" value="1"/>
</dbReference>
<evidence type="ECO:0000256" key="5">
    <source>
        <dbReference type="ARBA" id="ARBA00022723"/>
    </source>
</evidence>
<evidence type="ECO:0000313" key="11">
    <source>
        <dbReference type="EMBL" id="CBN79633.1"/>
    </source>
</evidence>
<dbReference type="AlphaFoldDB" id="D8LK99"/>
<sequence>MASKNNNPDNAAATASLLEDFVDFLNEAWTAYHATAEARRRLLAAGFEELDESQATHDVKPVSKASKAGFLQLATQPYGGGLWHTWFDRDLGVAGRAIVKRGEGKYSHDLVKINRPVLRIPTLAIHLTKADERKSFSPNLQSNFFPVLATEVKAKLTAGGASSKAAAGEGESPGKEGGGDERHHALLVEMVAEELGCQPEDVKDFELQFWDTQPSCLGGACSEFVFSGRLDNFCSSWQSIRALIDGCEGDGLASCKGVRSVFLFDHEEVGSTSCHGAAGTLLPDCMKRIAKGLAASPSDFVMEAVVRKSFLVSADMAHALHPNYQDRHDPALGPKIHSGMVLKHNANQRYATNAVTAFFFRELGARAGLPTQEFAVKSDSACGSTIGPTLSALSGIRTVDVGSPQLSMHSIREMMGADDAVFGYRHIKGVFVGCFSCFFFASGAREEGCCLGRL</sequence>
<evidence type="ECO:0000256" key="8">
    <source>
        <dbReference type="ARBA" id="ARBA00023049"/>
    </source>
</evidence>
<gene>
    <name evidence="11" type="ORF">Esi_0283_0033</name>
</gene>
<evidence type="ECO:0000256" key="3">
    <source>
        <dbReference type="ARBA" id="ARBA00022438"/>
    </source>
</evidence>
<dbReference type="FunCoup" id="D8LK99">
    <property type="interactions" value="377"/>
</dbReference>
<keyword evidence="4 9" id="KW-0645">Protease</keyword>
<dbReference type="OrthoDB" id="9880441at2759"/>
<dbReference type="Pfam" id="PF02127">
    <property type="entry name" value="Peptidase_M18"/>
    <property type="match status" value="1"/>
</dbReference>
<dbReference type="PANTHER" id="PTHR28570:SF16">
    <property type="entry name" value="ASPARTYL AMINOPEPTIDASE-RELATED"/>
    <property type="match status" value="1"/>
</dbReference>
<feature type="region of interest" description="Disordered" evidence="10">
    <location>
        <begin position="160"/>
        <end position="180"/>
    </location>
</feature>
<dbReference type="eggNOG" id="KOG2596">
    <property type="taxonomic scope" value="Eukaryota"/>
</dbReference>
<dbReference type="GO" id="GO:0008237">
    <property type="term" value="F:metallopeptidase activity"/>
    <property type="evidence" value="ECO:0007669"/>
    <property type="project" value="UniProtKB-KW"/>
</dbReference>
<dbReference type="GO" id="GO:0005737">
    <property type="term" value="C:cytoplasm"/>
    <property type="evidence" value="ECO:0007669"/>
    <property type="project" value="UniProtKB-ARBA"/>
</dbReference>
<dbReference type="Proteomes" id="UP000002630">
    <property type="component" value="Unassembled WGS sequence"/>
</dbReference>
<evidence type="ECO:0000256" key="6">
    <source>
        <dbReference type="ARBA" id="ARBA00022801"/>
    </source>
</evidence>
<name>D8LK99_ECTSI</name>
<dbReference type="InParanoid" id="D8LK99"/>
<organism evidence="11 12">
    <name type="scientific">Ectocarpus siliculosus</name>
    <name type="common">Brown alga</name>
    <name type="synonym">Conferva siliculosa</name>
    <dbReference type="NCBI Taxonomy" id="2880"/>
    <lineage>
        <taxon>Eukaryota</taxon>
        <taxon>Sar</taxon>
        <taxon>Stramenopiles</taxon>
        <taxon>Ochrophyta</taxon>
        <taxon>PX clade</taxon>
        <taxon>Phaeophyceae</taxon>
        <taxon>Ectocarpales</taxon>
        <taxon>Ectocarpaceae</taxon>
        <taxon>Ectocarpus</taxon>
    </lineage>
</organism>
<accession>D8LK99</accession>
<dbReference type="SUPFAM" id="SSF101821">
    <property type="entry name" value="Aminopeptidase/glucanase lid domain"/>
    <property type="match status" value="1"/>
</dbReference>
<dbReference type="InterPro" id="IPR001948">
    <property type="entry name" value="Peptidase_M18"/>
</dbReference>
<keyword evidence="7 9" id="KW-0862">Zinc</keyword>
<feature type="compositionally biased region" description="Low complexity" evidence="10">
    <location>
        <begin position="160"/>
        <end position="170"/>
    </location>
</feature>
<dbReference type="GO" id="GO:0004177">
    <property type="term" value="F:aminopeptidase activity"/>
    <property type="evidence" value="ECO:0007669"/>
    <property type="project" value="UniProtKB-KW"/>
</dbReference>
<evidence type="ECO:0008006" key="13">
    <source>
        <dbReference type="Google" id="ProtNLM"/>
    </source>
</evidence>
<keyword evidence="6 9" id="KW-0378">Hydrolase</keyword>